<reference evidence="5" key="1">
    <citation type="submission" date="2025-08" db="UniProtKB">
        <authorList>
            <consortium name="RefSeq"/>
        </authorList>
    </citation>
    <scope>IDENTIFICATION</scope>
</reference>
<keyword evidence="2" id="KW-0812">Transmembrane</keyword>
<dbReference type="GeneID" id="100907936"/>
<evidence type="ECO:0000313" key="4">
    <source>
        <dbReference type="Proteomes" id="UP000694867"/>
    </source>
</evidence>
<keyword evidence="1" id="KW-0175">Coiled coil</keyword>
<dbReference type="SUPFAM" id="SSF58038">
    <property type="entry name" value="SNARE fusion complex"/>
    <property type="match status" value="1"/>
</dbReference>
<dbReference type="InterPro" id="IPR000727">
    <property type="entry name" value="T_SNARE_dom"/>
</dbReference>
<dbReference type="Proteomes" id="UP000694867">
    <property type="component" value="Unplaced"/>
</dbReference>
<evidence type="ECO:0000256" key="2">
    <source>
        <dbReference type="SAM" id="Phobius"/>
    </source>
</evidence>
<evidence type="ECO:0000259" key="3">
    <source>
        <dbReference type="PROSITE" id="PS50192"/>
    </source>
</evidence>
<feature type="coiled-coil region" evidence="1">
    <location>
        <begin position="39"/>
        <end position="69"/>
    </location>
</feature>
<dbReference type="KEGG" id="goe:100907936"/>
<keyword evidence="2" id="KW-1133">Transmembrane helix</keyword>
<dbReference type="AlphaFoldDB" id="A0AAJ6VXV0"/>
<keyword evidence="4" id="KW-1185">Reference proteome</keyword>
<evidence type="ECO:0000256" key="1">
    <source>
        <dbReference type="SAM" id="Coils"/>
    </source>
</evidence>
<feature type="transmembrane region" description="Helical" evidence="2">
    <location>
        <begin position="213"/>
        <end position="230"/>
    </location>
</feature>
<accession>A0AAJ6VXV0</accession>
<dbReference type="SMART" id="SM00397">
    <property type="entry name" value="t_SNARE"/>
    <property type="match status" value="1"/>
</dbReference>
<feature type="domain" description="T-SNARE coiled-coil homology" evidence="3">
    <location>
        <begin position="143"/>
        <end position="205"/>
    </location>
</feature>
<evidence type="ECO:0000313" key="5">
    <source>
        <dbReference type="RefSeq" id="XP_003742418.1"/>
    </source>
</evidence>
<protein>
    <submittedName>
        <fullName evidence="5">Syntaxin-8</fullName>
    </submittedName>
</protein>
<name>A0AAJ6VXV0_9ACAR</name>
<organism evidence="4 5">
    <name type="scientific">Galendromus occidentalis</name>
    <name type="common">western predatory mite</name>
    <dbReference type="NCBI Taxonomy" id="34638"/>
    <lineage>
        <taxon>Eukaryota</taxon>
        <taxon>Metazoa</taxon>
        <taxon>Ecdysozoa</taxon>
        <taxon>Arthropoda</taxon>
        <taxon>Chelicerata</taxon>
        <taxon>Arachnida</taxon>
        <taxon>Acari</taxon>
        <taxon>Parasitiformes</taxon>
        <taxon>Mesostigmata</taxon>
        <taxon>Gamasina</taxon>
        <taxon>Phytoseioidea</taxon>
        <taxon>Phytoseiidae</taxon>
        <taxon>Typhlodrominae</taxon>
        <taxon>Galendromus</taxon>
    </lineage>
</organism>
<sequence length="231" mass="26531">MFSGDLWIRDLSVLETDFIQIAENLRRRDQHQKGSRAFIRSNREIKEKLENVKEQLQELSSLLNQQSITGEITEAEATRRLSLLRRAEARHLDLENQSKTNPRENYFRKELLGDAPQPEQTVSWGEAGDDNVGTGEERIQAQQQYMKDQDAGLDQLAAIMSRTKNLAQEFTTEIDLHNEIIDDVGERMESVNARLIHNTQRTRQLVYTTDTCGLWVIVIALMIAIIIVAII</sequence>
<dbReference type="PROSITE" id="PS50192">
    <property type="entry name" value="T_SNARE"/>
    <property type="match status" value="1"/>
</dbReference>
<dbReference type="Gene3D" id="1.20.5.110">
    <property type="match status" value="1"/>
</dbReference>
<gene>
    <name evidence="5" type="primary">LOC100907936</name>
</gene>
<proteinExistence type="predicted"/>
<keyword evidence="2" id="KW-0472">Membrane</keyword>
<dbReference type="RefSeq" id="XP_003742418.1">
    <property type="nucleotide sequence ID" value="XM_003742370.2"/>
</dbReference>